<feature type="compositionally biased region" description="Polar residues" evidence="1">
    <location>
        <begin position="346"/>
        <end position="359"/>
    </location>
</feature>
<feature type="compositionally biased region" description="Polar residues" evidence="1">
    <location>
        <begin position="202"/>
        <end position="212"/>
    </location>
</feature>
<name>A0AAW2WJF8_SESRA</name>
<dbReference type="InterPro" id="IPR056988">
    <property type="entry name" value="Zn_ribbon_pln"/>
</dbReference>
<feature type="compositionally biased region" description="Polar residues" evidence="1">
    <location>
        <begin position="152"/>
        <end position="194"/>
    </location>
</feature>
<evidence type="ECO:0000259" key="2">
    <source>
        <dbReference type="PROSITE" id="PS50076"/>
    </source>
</evidence>
<dbReference type="Gene3D" id="1.10.287.110">
    <property type="entry name" value="DnaJ domain"/>
    <property type="match status" value="1"/>
</dbReference>
<proteinExistence type="predicted"/>
<feature type="region of interest" description="Disordered" evidence="1">
    <location>
        <begin position="919"/>
        <end position="945"/>
    </location>
</feature>
<dbReference type="InterPro" id="IPR036869">
    <property type="entry name" value="J_dom_sf"/>
</dbReference>
<evidence type="ECO:0000256" key="1">
    <source>
        <dbReference type="SAM" id="MobiDB-lite"/>
    </source>
</evidence>
<dbReference type="PROSITE" id="PS00636">
    <property type="entry name" value="DNAJ_1"/>
    <property type="match status" value="1"/>
</dbReference>
<dbReference type="AlphaFoldDB" id="A0AAW2WJF8"/>
<feature type="compositionally biased region" description="Polar residues" evidence="1">
    <location>
        <begin position="374"/>
        <end position="383"/>
    </location>
</feature>
<comment type="caution">
    <text evidence="3">The sequence shown here is derived from an EMBL/GenBank/DDBJ whole genome shotgun (WGS) entry which is preliminary data.</text>
</comment>
<feature type="compositionally biased region" description="Polar residues" evidence="1">
    <location>
        <begin position="507"/>
        <end position="517"/>
    </location>
</feature>
<feature type="region of interest" description="Disordered" evidence="1">
    <location>
        <begin position="592"/>
        <end position="614"/>
    </location>
</feature>
<organism evidence="3">
    <name type="scientific">Sesamum radiatum</name>
    <name type="common">Black benniseed</name>
    <dbReference type="NCBI Taxonomy" id="300843"/>
    <lineage>
        <taxon>Eukaryota</taxon>
        <taxon>Viridiplantae</taxon>
        <taxon>Streptophyta</taxon>
        <taxon>Embryophyta</taxon>
        <taxon>Tracheophyta</taxon>
        <taxon>Spermatophyta</taxon>
        <taxon>Magnoliopsida</taxon>
        <taxon>eudicotyledons</taxon>
        <taxon>Gunneridae</taxon>
        <taxon>Pentapetalae</taxon>
        <taxon>asterids</taxon>
        <taxon>lamiids</taxon>
        <taxon>Lamiales</taxon>
        <taxon>Pedaliaceae</taxon>
        <taxon>Sesamum</taxon>
    </lineage>
</organism>
<dbReference type="EMBL" id="JACGWJ010000001">
    <property type="protein sequence ID" value="KAL0441912.1"/>
    <property type="molecule type" value="Genomic_DNA"/>
</dbReference>
<evidence type="ECO:0000313" key="3">
    <source>
        <dbReference type="EMBL" id="KAL0441912.1"/>
    </source>
</evidence>
<dbReference type="PANTHER" id="PTHR44137">
    <property type="entry name" value="BNAC03G44070D PROTEIN"/>
    <property type="match status" value="1"/>
</dbReference>
<dbReference type="PANTHER" id="PTHR44137:SF61">
    <property type="entry name" value="J DOMAIN-CONTAINING PROTEIN"/>
    <property type="match status" value="1"/>
</dbReference>
<dbReference type="InterPro" id="IPR001623">
    <property type="entry name" value="DnaJ_domain"/>
</dbReference>
<protein>
    <submittedName>
        <fullName evidence="3">DnaJsubfamily B member 1</fullName>
    </submittedName>
</protein>
<feature type="region of interest" description="Disordered" evidence="1">
    <location>
        <begin position="337"/>
        <end position="383"/>
    </location>
</feature>
<dbReference type="SUPFAM" id="SSF46565">
    <property type="entry name" value="Chaperone J-domain"/>
    <property type="match status" value="1"/>
</dbReference>
<dbReference type="Pfam" id="PF00226">
    <property type="entry name" value="DnaJ"/>
    <property type="match status" value="1"/>
</dbReference>
<sequence>MDCNKDEAVRAKAIAEKKLLERDISGAKKFALKAQNLFPKLDGLSQFLEIIDVHVAHEKKINGEADYYGIFGVDPFVEEEVLKKQYKRMALSLHPDKNKSVGAEGAFKILSQAWSVLSNKDNRTAYNLKINIRAPNQTGSFSSATARYTTVATNPQHLPTRPRTQTATNQQYNSAPHHPTNATCGTSSKHNPSGPQAPAATVASSSQHNPSGPQAPAATVASSSQHNPSGQQAPAAAEAGNSQHNPHGQQAPAASVARSSLHNKSGQQSPAVAGGGSPYSATPQPTPGTSAKYMTAANSQYDPATCRPVYPTPGSTSLHNPSYQKTPATAMKSKFIPIPHLPRNPAPSTHNQYSPTGNPQLIPKYQKTRAPARNQPTSSHSPLRTETFWTSCNRCRIQLKYQNIYLNQNLLCPHCKQPFLAKEIPVPDVFSRIPFPRPFPHQQQDTSAASSGSKGEPASSPRTSEAASLQQCMESLKRRYGEVVNMARDKEGPMKNNSTVPEKVETASPSNAPSTGLNREKSLKKRRTDGPNSAKKGSQGAAGGRSGLKRTSINMKGNFGAEQQSRSAKELSQTEIHGMLMVKARMEILGQLNERGTEKSKSSHTKRVERKDAVNASKIDSINYMRTEKNKDGLFSDTMKTSQIKNSSTLKATDDIDANPDETVSMIVPDANFHNFDEDRIEESFAEHQVWAAYDDDDGMPRYYALVHQVISRKPFKIQISWLNSKSSSEFGSLDWIGSGFKKTTGDFRVGKFIVSKRLNSFSHPVKWQKGARGAIQIIPRKGDVWALYRNWSPDWDVETADEVIHKYDLVVVLEGYNEDKGVLVAPLVKVAGFTSVFNQLLDQRDIWTIPREEMFRFSHQVPFYMLDGLEAENAPKGCYELDPAALPLELLKVITDAEVAEERSSEQAVVFRRCEVGNEPRAESSNSGKGYATEDGGNVEDTKHVLTYFRRNKGRKMEVDVDQSQR</sequence>
<feature type="compositionally biased region" description="Polar residues" evidence="1">
    <location>
        <begin position="220"/>
        <end position="232"/>
    </location>
</feature>
<accession>A0AAW2WJF8</accession>
<dbReference type="SMART" id="SM00271">
    <property type="entry name" value="DnaJ"/>
    <property type="match status" value="1"/>
</dbReference>
<feature type="compositionally biased region" description="Polar residues" evidence="1">
    <location>
        <begin position="257"/>
        <end position="270"/>
    </location>
</feature>
<feature type="domain" description="J" evidence="2">
    <location>
        <begin position="66"/>
        <end position="130"/>
    </location>
</feature>
<gene>
    <name evidence="3" type="ORF">Sradi_0130100</name>
</gene>
<feature type="compositionally biased region" description="Polar residues" evidence="1">
    <location>
        <begin position="279"/>
        <end position="289"/>
    </location>
</feature>
<reference evidence="3" key="1">
    <citation type="submission" date="2020-06" db="EMBL/GenBank/DDBJ databases">
        <authorList>
            <person name="Li T."/>
            <person name="Hu X."/>
            <person name="Zhang T."/>
            <person name="Song X."/>
            <person name="Zhang H."/>
            <person name="Dai N."/>
            <person name="Sheng W."/>
            <person name="Hou X."/>
            <person name="Wei L."/>
        </authorList>
    </citation>
    <scope>NUCLEOTIDE SEQUENCE</scope>
    <source>
        <strain evidence="3">G02</strain>
        <tissue evidence="3">Leaf</tissue>
    </source>
</reference>
<dbReference type="CDD" id="cd06257">
    <property type="entry name" value="DnaJ"/>
    <property type="match status" value="1"/>
</dbReference>
<dbReference type="InterPro" id="IPR018253">
    <property type="entry name" value="DnaJ_domain_CS"/>
</dbReference>
<feature type="region of interest" description="Disordered" evidence="1">
    <location>
        <begin position="486"/>
        <end position="552"/>
    </location>
</feature>
<feature type="region of interest" description="Disordered" evidence="1">
    <location>
        <begin position="304"/>
        <end position="325"/>
    </location>
</feature>
<feature type="compositionally biased region" description="Polar residues" evidence="1">
    <location>
        <begin position="441"/>
        <end position="453"/>
    </location>
</feature>
<feature type="compositionally biased region" description="Polar residues" evidence="1">
    <location>
        <begin position="460"/>
        <end position="470"/>
    </location>
</feature>
<dbReference type="PROSITE" id="PS50076">
    <property type="entry name" value="DNAJ_2"/>
    <property type="match status" value="1"/>
</dbReference>
<feature type="compositionally biased region" description="Polar residues" evidence="1">
    <location>
        <begin position="313"/>
        <end position="325"/>
    </location>
</feature>
<reference evidence="3" key="2">
    <citation type="journal article" date="2024" name="Plant">
        <title>Genomic evolution and insights into agronomic trait innovations of Sesamum species.</title>
        <authorList>
            <person name="Miao H."/>
            <person name="Wang L."/>
            <person name="Qu L."/>
            <person name="Liu H."/>
            <person name="Sun Y."/>
            <person name="Le M."/>
            <person name="Wang Q."/>
            <person name="Wei S."/>
            <person name="Zheng Y."/>
            <person name="Lin W."/>
            <person name="Duan Y."/>
            <person name="Cao H."/>
            <person name="Xiong S."/>
            <person name="Wang X."/>
            <person name="Wei L."/>
            <person name="Li C."/>
            <person name="Ma Q."/>
            <person name="Ju M."/>
            <person name="Zhao R."/>
            <person name="Li G."/>
            <person name="Mu C."/>
            <person name="Tian Q."/>
            <person name="Mei H."/>
            <person name="Zhang T."/>
            <person name="Gao T."/>
            <person name="Zhang H."/>
        </authorList>
    </citation>
    <scope>NUCLEOTIDE SEQUENCE</scope>
    <source>
        <strain evidence="3">G02</strain>
    </source>
</reference>
<feature type="region of interest" description="Disordered" evidence="1">
    <location>
        <begin position="434"/>
        <end position="470"/>
    </location>
</feature>
<feature type="region of interest" description="Disordered" evidence="1">
    <location>
        <begin position="152"/>
        <end position="292"/>
    </location>
</feature>
<dbReference type="PRINTS" id="PR00625">
    <property type="entry name" value="JDOMAIN"/>
</dbReference>
<dbReference type="Pfam" id="PF23551">
    <property type="entry name" value="Zn_ribbon_20"/>
    <property type="match status" value="1"/>
</dbReference>
<dbReference type="Pfam" id="PF11926">
    <property type="entry name" value="DUF3444"/>
    <property type="match status" value="1"/>
</dbReference>
<dbReference type="InterPro" id="IPR024593">
    <property type="entry name" value="DUF3444"/>
</dbReference>